<accession>A0ABT0R4Y7</accession>
<name>A0ABT0R4Y7_9BACT</name>
<feature type="transmembrane region" description="Helical" evidence="1">
    <location>
        <begin position="15"/>
        <end position="35"/>
    </location>
</feature>
<dbReference type="Pfam" id="PF01757">
    <property type="entry name" value="Acyl_transf_3"/>
    <property type="match status" value="1"/>
</dbReference>
<feature type="transmembrane region" description="Helical" evidence="1">
    <location>
        <begin position="120"/>
        <end position="139"/>
    </location>
</feature>
<feature type="transmembrane region" description="Helical" evidence="1">
    <location>
        <begin position="262"/>
        <end position="284"/>
    </location>
</feature>
<feature type="transmembrane region" description="Helical" evidence="1">
    <location>
        <begin position="94"/>
        <end position="113"/>
    </location>
</feature>
<evidence type="ECO:0000313" key="4">
    <source>
        <dbReference type="Proteomes" id="UP001202031"/>
    </source>
</evidence>
<dbReference type="InterPro" id="IPR002656">
    <property type="entry name" value="Acyl_transf_3_dom"/>
</dbReference>
<feature type="transmembrane region" description="Helical" evidence="1">
    <location>
        <begin position="231"/>
        <end position="250"/>
    </location>
</feature>
<dbReference type="EMBL" id="JAMGSI010000001">
    <property type="protein sequence ID" value="MCL6656197.1"/>
    <property type="molecule type" value="Genomic_DNA"/>
</dbReference>
<sequence length="299" mass="33826">MLLIMIQHTPASHGFTVYATRAGVFFFFMAAGYFLARKYGGSPAPVPWLNWRKAFLILCAYLFWIFVSMALFGFPADIVKWMIGLGIGRPPLGTVLWFLRDLMVFVLVSGALFRMPRACLLILSMASLVLFSTSNSLYLSFEYMDKVFCVIHPRGFGAFALGMFLCRYSLEELKNAVGKAWLYVLMVFPVIFIWEMYSTVQESALSLCMGVLWLASCAFLMMRYFPGISSFCARLAPSVFFVYAAHALVYEGMLRLGFPRGSFWIWGMAVPLVFLALSGLYFLLARMCPAVLKYIALKN</sequence>
<reference evidence="3 4" key="1">
    <citation type="submission" date="2022-03" db="EMBL/GenBank/DDBJ databases">
        <title>Taxonomic description of new species and reclassification of some bacterial strains.</title>
        <authorList>
            <person name="Ndongo S."/>
        </authorList>
    </citation>
    <scope>NUCLEOTIDE SEQUENCE [LARGE SCALE GENOMIC DNA]</scope>
    <source>
        <strain evidence="3 4">Marseille-P6666</strain>
    </source>
</reference>
<evidence type="ECO:0000256" key="1">
    <source>
        <dbReference type="SAM" id="Phobius"/>
    </source>
</evidence>
<evidence type="ECO:0000313" key="3">
    <source>
        <dbReference type="EMBL" id="MCL6656197.1"/>
    </source>
</evidence>
<proteinExistence type="predicted"/>
<keyword evidence="1" id="KW-1133">Transmembrane helix</keyword>
<dbReference type="Proteomes" id="UP001202031">
    <property type="component" value="Unassembled WGS sequence"/>
</dbReference>
<gene>
    <name evidence="3" type="ORF">M8N44_02545</name>
</gene>
<feature type="transmembrane region" description="Helical" evidence="1">
    <location>
        <begin position="180"/>
        <end position="197"/>
    </location>
</feature>
<feature type="transmembrane region" description="Helical" evidence="1">
    <location>
        <begin position="151"/>
        <end position="168"/>
    </location>
</feature>
<keyword evidence="4" id="KW-1185">Reference proteome</keyword>
<comment type="caution">
    <text evidence="3">The sequence shown here is derived from an EMBL/GenBank/DDBJ whole genome shotgun (WGS) entry which is preliminary data.</text>
</comment>
<feature type="transmembrane region" description="Helical" evidence="1">
    <location>
        <begin position="203"/>
        <end position="224"/>
    </location>
</feature>
<protein>
    <recommendedName>
        <fullName evidence="2">Acyltransferase 3 domain-containing protein</fullName>
    </recommendedName>
</protein>
<organism evidence="3 4">
    <name type="scientific">Akkermansia massiliensis</name>
    <dbReference type="NCBI Taxonomy" id="2927224"/>
    <lineage>
        <taxon>Bacteria</taxon>
        <taxon>Pseudomonadati</taxon>
        <taxon>Verrucomicrobiota</taxon>
        <taxon>Verrucomicrobiia</taxon>
        <taxon>Verrucomicrobiales</taxon>
        <taxon>Akkermansiaceae</taxon>
        <taxon>Akkermansia</taxon>
    </lineage>
</organism>
<keyword evidence="1" id="KW-0812">Transmembrane</keyword>
<keyword evidence="1" id="KW-0472">Membrane</keyword>
<evidence type="ECO:0000259" key="2">
    <source>
        <dbReference type="Pfam" id="PF01757"/>
    </source>
</evidence>
<feature type="domain" description="Acyltransferase 3" evidence="2">
    <location>
        <begin position="2"/>
        <end position="276"/>
    </location>
</feature>
<feature type="transmembrane region" description="Helical" evidence="1">
    <location>
        <begin position="55"/>
        <end position="74"/>
    </location>
</feature>